<evidence type="ECO:0000313" key="2">
    <source>
        <dbReference type="Proteomes" id="UP001597440"/>
    </source>
</evidence>
<comment type="caution">
    <text evidence="1">The sequence shown here is derived from an EMBL/GenBank/DDBJ whole genome shotgun (WGS) entry which is preliminary data.</text>
</comment>
<name>A0ABW5L7U3_9SPHI</name>
<dbReference type="EMBL" id="JBHULD010000025">
    <property type="protein sequence ID" value="MFD2557197.1"/>
    <property type="molecule type" value="Genomic_DNA"/>
</dbReference>
<evidence type="ECO:0008006" key="3">
    <source>
        <dbReference type="Google" id="ProtNLM"/>
    </source>
</evidence>
<dbReference type="RefSeq" id="WP_210354426.1">
    <property type="nucleotide sequence ID" value="NZ_JAEQMU010000002.1"/>
</dbReference>
<accession>A0ABW5L7U3</accession>
<protein>
    <recommendedName>
        <fullName evidence="3">DUF4230 domain-containing protein</fullName>
    </recommendedName>
</protein>
<keyword evidence="2" id="KW-1185">Reference proteome</keyword>
<proteinExistence type="predicted"/>
<evidence type="ECO:0000313" key="1">
    <source>
        <dbReference type="EMBL" id="MFD2557197.1"/>
    </source>
</evidence>
<sequence>MRYIKVLLVVLLIVVVYVALFKVAKLGQQYLDKKMSSLTSAIPKECLALLSIDSTDISFSKTVFVDQSAISSFAYKDSIFITAVRLDASPMLSLTRGVNLHKDLIKTGIDGGVFYAGVENLMTKISYSYDYELVRVNSIDIHLPRSGDIKSLIQNDTLCSYFIPNSYGFKVRLNDRNHSDIVIETSPKSIFEENNEKNNGTMNMLLCLRRYQDHVYLFLFNRLNRSSKEIDESALNRFIVIED</sequence>
<reference evidence="2" key="1">
    <citation type="journal article" date="2019" name="Int. J. Syst. Evol. Microbiol.">
        <title>The Global Catalogue of Microorganisms (GCM) 10K type strain sequencing project: providing services to taxonomists for standard genome sequencing and annotation.</title>
        <authorList>
            <consortium name="The Broad Institute Genomics Platform"/>
            <consortium name="The Broad Institute Genome Sequencing Center for Infectious Disease"/>
            <person name="Wu L."/>
            <person name="Ma J."/>
        </authorList>
    </citation>
    <scope>NUCLEOTIDE SEQUENCE [LARGE SCALE GENOMIC DNA]</scope>
    <source>
        <strain evidence="2">KCTC 52298</strain>
    </source>
</reference>
<dbReference type="Proteomes" id="UP001597440">
    <property type="component" value="Unassembled WGS sequence"/>
</dbReference>
<gene>
    <name evidence="1" type="ORF">ACFSQW_22590</name>
</gene>
<organism evidence="1 2">
    <name type="scientific">Sphingobacterium tabacisoli</name>
    <dbReference type="NCBI Taxonomy" id="2044855"/>
    <lineage>
        <taxon>Bacteria</taxon>
        <taxon>Pseudomonadati</taxon>
        <taxon>Bacteroidota</taxon>
        <taxon>Sphingobacteriia</taxon>
        <taxon>Sphingobacteriales</taxon>
        <taxon>Sphingobacteriaceae</taxon>
        <taxon>Sphingobacterium</taxon>
    </lineage>
</organism>